<protein>
    <submittedName>
        <fullName evidence="2">Uncharacterized protein</fullName>
    </submittedName>
</protein>
<accession>A0A0E9W8T2</accession>
<dbReference type="EMBL" id="GBXM01021798">
    <property type="protein sequence ID" value="JAH86779.1"/>
    <property type="molecule type" value="Transcribed_RNA"/>
</dbReference>
<reference evidence="2" key="1">
    <citation type="submission" date="2014-11" db="EMBL/GenBank/DDBJ databases">
        <authorList>
            <person name="Amaro Gonzalez C."/>
        </authorList>
    </citation>
    <scope>NUCLEOTIDE SEQUENCE</scope>
</reference>
<sequence>MQMLPDYFLGGKEKQDSGEWTNGSSIGFQKAFWGLPSRQTHTA</sequence>
<organism evidence="2">
    <name type="scientific">Anguilla anguilla</name>
    <name type="common">European freshwater eel</name>
    <name type="synonym">Muraena anguilla</name>
    <dbReference type="NCBI Taxonomy" id="7936"/>
    <lineage>
        <taxon>Eukaryota</taxon>
        <taxon>Metazoa</taxon>
        <taxon>Chordata</taxon>
        <taxon>Craniata</taxon>
        <taxon>Vertebrata</taxon>
        <taxon>Euteleostomi</taxon>
        <taxon>Actinopterygii</taxon>
        <taxon>Neopterygii</taxon>
        <taxon>Teleostei</taxon>
        <taxon>Anguilliformes</taxon>
        <taxon>Anguillidae</taxon>
        <taxon>Anguilla</taxon>
    </lineage>
</organism>
<name>A0A0E9W8T2_ANGAN</name>
<dbReference type="AlphaFoldDB" id="A0A0E9W8T2"/>
<reference evidence="2" key="2">
    <citation type="journal article" date="2015" name="Fish Shellfish Immunol.">
        <title>Early steps in the European eel (Anguilla anguilla)-Vibrio vulnificus interaction in the gills: Role of the RtxA13 toxin.</title>
        <authorList>
            <person name="Callol A."/>
            <person name="Pajuelo D."/>
            <person name="Ebbesson L."/>
            <person name="Teles M."/>
            <person name="MacKenzie S."/>
            <person name="Amaro C."/>
        </authorList>
    </citation>
    <scope>NUCLEOTIDE SEQUENCE</scope>
</reference>
<evidence type="ECO:0000313" key="2">
    <source>
        <dbReference type="EMBL" id="JAH86779.1"/>
    </source>
</evidence>
<feature type="region of interest" description="Disordered" evidence="1">
    <location>
        <begin position="1"/>
        <end position="23"/>
    </location>
</feature>
<proteinExistence type="predicted"/>
<evidence type="ECO:0000256" key="1">
    <source>
        <dbReference type="SAM" id="MobiDB-lite"/>
    </source>
</evidence>